<feature type="transmembrane region" description="Helical" evidence="7">
    <location>
        <begin position="12"/>
        <end position="30"/>
    </location>
</feature>
<evidence type="ECO:0000256" key="5">
    <source>
        <dbReference type="ARBA" id="ARBA00022989"/>
    </source>
</evidence>
<evidence type="ECO:0000256" key="4">
    <source>
        <dbReference type="ARBA" id="ARBA00022692"/>
    </source>
</evidence>
<gene>
    <name evidence="8" type="ORF">DXB93_04520</name>
</gene>
<organism evidence="8 9">
    <name type="scientific">Thomasclavelia ramosa</name>
    <dbReference type="NCBI Taxonomy" id="1547"/>
    <lineage>
        <taxon>Bacteria</taxon>
        <taxon>Bacillati</taxon>
        <taxon>Bacillota</taxon>
        <taxon>Erysipelotrichia</taxon>
        <taxon>Erysipelotrichales</taxon>
        <taxon>Coprobacillaceae</taxon>
        <taxon>Thomasclavelia</taxon>
    </lineage>
</organism>
<evidence type="ECO:0000256" key="7">
    <source>
        <dbReference type="SAM" id="Phobius"/>
    </source>
</evidence>
<keyword evidence="6 7" id="KW-0472">Membrane</keyword>
<dbReference type="Gene3D" id="3.40.50.300">
    <property type="entry name" value="P-loop containing nucleotide triphosphate hydrolases"/>
    <property type="match status" value="1"/>
</dbReference>
<name>A0A3E3EGC3_9FIRM</name>
<evidence type="ECO:0000313" key="8">
    <source>
        <dbReference type="EMBL" id="RGD86448.1"/>
    </source>
</evidence>
<accession>A0A3E3EGC3</accession>
<dbReference type="CDD" id="cd01127">
    <property type="entry name" value="TrwB_TraG_TraD_VirD4"/>
    <property type="match status" value="2"/>
</dbReference>
<dbReference type="InterPro" id="IPR003688">
    <property type="entry name" value="TraG/VirD4"/>
</dbReference>
<evidence type="ECO:0000256" key="6">
    <source>
        <dbReference type="ARBA" id="ARBA00023136"/>
    </source>
</evidence>
<keyword evidence="3" id="KW-1003">Cell membrane</keyword>
<keyword evidence="4 7" id="KW-0812">Transmembrane</keyword>
<proteinExistence type="inferred from homology"/>
<evidence type="ECO:0000256" key="1">
    <source>
        <dbReference type="ARBA" id="ARBA00004651"/>
    </source>
</evidence>
<dbReference type="PANTHER" id="PTHR37937:SF1">
    <property type="entry name" value="CONJUGATIVE TRANSFER: DNA TRANSPORT"/>
    <property type="match status" value="1"/>
</dbReference>
<comment type="caution">
    <text evidence="8">The sequence shown here is derived from an EMBL/GenBank/DDBJ whole genome shotgun (WGS) entry which is preliminary data.</text>
</comment>
<dbReference type="InterPro" id="IPR027417">
    <property type="entry name" value="P-loop_NTPase"/>
</dbReference>
<feature type="transmembrane region" description="Helical" evidence="7">
    <location>
        <begin position="67"/>
        <end position="86"/>
    </location>
</feature>
<dbReference type="EMBL" id="QUSL01000005">
    <property type="protein sequence ID" value="RGD86448.1"/>
    <property type="molecule type" value="Genomic_DNA"/>
</dbReference>
<evidence type="ECO:0000313" key="9">
    <source>
        <dbReference type="Proteomes" id="UP000261032"/>
    </source>
</evidence>
<evidence type="ECO:0000256" key="2">
    <source>
        <dbReference type="ARBA" id="ARBA00008806"/>
    </source>
</evidence>
<comment type="similarity">
    <text evidence="2">Belongs to the VirD4/TraG family.</text>
</comment>
<dbReference type="AlphaFoldDB" id="A0A3E3EGC3"/>
<sequence length="640" mass="73651">MYLKSKSKEYRRKYMVMISLILFFIGNRFGSLYMQQDGSSIINRLIDALSGYLESFGTMGLKVGLDMFSFLFGFGAVLIGWCVYLYHLNTRQVNYRTGEEHGSGRIGQIETEAASLRDEEIQKNMIITKDIWISLDTRVTMLNDNILVIGGSGSGKTRFFVKPNLYQMQCNYVVTDPKFSLPKETANAFYKMGYDIKILNLIDMFKSMQWNPFKYFKKPVDILKFVNSLINCTTNELDRGGGEDGGFFTKAEISLISTLSFYIMACGSEEERNMNTVMDLLDLMEASEEDEGARSIFDLMMEELAEENKELHAKYGLDFKNSYRYLAERTYSLYKKAAGKTAKSILISIGVRLMNFTLPELQYLFGADTIDLETIGKPRKDKNGKYIKTILYVGISDSDSTFSFIASLMYQQLFEILYRQADERDDNRLSIHTRFILDEFANIARIPDFEKKIATMRSREISVSIILQNLAQLKNEYKDSWETIFGNCDTTLFLGGKEPSTTKYLSELIGNETVDYMSISETRGRDRSWSRSNQLIQRPLFEAAEISRLKNSEALVHIRGFNIFKDKKYPLENHPNIDLTTDCKDKYLAASNTFSDLKIQKLIKAMTAQYNEEADSEVRYEDSGLRDISNENVIYFKHKN</sequence>
<protein>
    <submittedName>
        <fullName evidence="8">Type IV secretory system conjugative DNA transfer family protein</fullName>
    </submittedName>
</protein>
<dbReference type="SUPFAM" id="SSF52540">
    <property type="entry name" value="P-loop containing nucleoside triphosphate hydrolases"/>
    <property type="match status" value="1"/>
</dbReference>
<dbReference type="NCBIfam" id="NF045973">
    <property type="entry name" value="conju_CD1115"/>
    <property type="match status" value="1"/>
</dbReference>
<evidence type="ECO:0000256" key="3">
    <source>
        <dbReference type="ARBA" id="ARBA00022475"/>
    </source>
</evidence>
<dbReference type="PANTHER" id="PTHR37937">
    <property type="entry name" value="CONJUGATIVE TRANSFER: DNA TRANSPORT"/>
    <property type="match status" value="1"/>
</dbReference>
<dbReference type="GO" id="GO:0005886">
    <property type="term" value="C:plasma membrane"/>
    <property type="evidence" value="ECO:0007669"/>
    <property type="project" value="UniProtKB-SubCell"/>
</dbReference>
<keyword evidence="5 7" id="KW-1133">Transmembrane helix</keyword>
<reference evidence="8 9" key="1">
    <citation type="submission" date="2018-08" db="EMBL/GenBank/DDBJ databases">
        <title>A genome reference for cultivated species of the human gut microbiota.</title>
        <authorList>
            <person name="Zou Y."/>
            <person name="Xue W."/>
            <person name="Luo G."/>
        </authorList>
    </citation>
    <scope>NUCLEOTIDE SEQUENCE [LARGE SCALE GENOMIC DNA]</scope>
    <source>
        <strain evidence="8 9">OM06-4</strain>
    </source>
</reference>
<dbReference type="InterPro" id="IPR051539">
    <property type="entry name" value="T4SS-coupling_protein"/>
</dbReference>
<comment type="subcellular location">
    <subcellularLocation>
        <location evidence="1">Cell membrane</location>
        <topology evidence="1">Multi-pass membrane protein</topology>
    </subcellularLocation>
</comment>
<dbReference type="Pfam" id="PF02534">
    <property type="entry name" value="T4SS-DNA_transf"/>
    <property type="match status" value="1"/>
</dbReference>
<dbReference type="Proteomes" id="UP000261032">
    <property type="component" value="Unassembled WGS sequence"/>
</dbReference>